<protein>
    <submittedName>
        <fullName evidence="1">Uncharacterized protein</fullName>
    </submittedName>
</protein>
<dbReference type="Proteomes" id="UP001060085">
    <property type="component" value="Linkage Group LG08"/>
</dbReference>
<proteinExistence type="predicted"/>
<comment type="caution">
    <text evidence="1">The sequence shown here is derived from an EMBL/GenBank/DDBJ whole genome shotgun (WGS) entry which is preliminary data.</text>
</comment>
<evidence type="ECO:0000313" key="1">
    <source>
        <dbReference type="EMBL" id="KAI5650318.1"/>
    </source>
</evidence>
<accession>A0ACB9ZTG0</accession>
<organism evidence="1 2">
    <name type="scientific">Catharanthus roseus</name>
    <name type="common">Madagascar periwinkle</name>
    <name type="synonym">Vinca rosea</name>
    <dbReference type="NCBI Taxonomy" id="4058"/>
    <lineage>
        <taxon>Eukaryota</taxon>
        <taxon>Viridiplantae</taxon>
        <taxon>Streptophyta</taxon>
        <taxon>Embryophyta</taxon>
        <taxon>Tracheophyta</taxon>
        <taxon>Spermatophyta</taxon>
        <taxon>Magnoliopsida</taxon>
        <taxon>eudicotyledons</taxon>
        <taxon>Gunneridae</taxon>
        <taxon>Pentapetalae</taxon>
        <taxon>asterids</taxon>
        <taxon>lamiids</taxon>
        <taxon>Gentianales</taxon>
        <taxon>Apocynaceae</taxon>
        <taxon>Rauvolfioideae</taxon>
        <taxon>Vinceae</taxon>
        <taxon>Catharanthinae</taxon>
        <taxon>Catharanthus</taxon>
    </lineage>
</organism>
<sequence>MASFGSQNTGCTPSEGTSVPVTPSWNEYTFYLAATTLASGIDGISNPSIMTCSRTGKPLKGLQEQFLQMGVGSDDIYALLGEDPPFQVNEEMQEEEEMSPIQGRRRCGSDPHPEHTPSRVSVTPRSPNPHAMSDTRALRRDTSSSASKKSYGLEADYYILCWTDKGKSVFLLFKEGPAPRVVDSFFDKYRLMKLESGEEEILFRPY</sequence>
<keyword evidence="2" id="KW-1185">Reference proteome</keyword>
<reference evidence="2" key="1">
    <citation type="journal article" date="2023" name="Nat. Plants">
        <title>Single-cell RNA sequencing provides a high-resolution roadmap for understanding the multicellular compartmentation of specialized metabolism.</title>
        <authorList>
            <person name="Sun S."/>
            <person name="Shen X."/>
            <person name="Li Y."/>
            <person name="Li Y."/>
            <person name="Wang S."/>
            <person name="Li R."/>
            <person name="Zhang H."/>
            <person name="Shen G."/>
            <person name="Guo B."/>
            <person name="Wei J."/>
            <person name="Xu J."/>
            <person name="St-Pierre B."/>
            <person name="Chen S."/>
            <person name="Sun C."/>
        </authorList>
    </citation>
    <scope>NUCLEOTIDE SEQUENCE [LARGE SCALE GENOMIC DNA]</scope>
</reference>
<gene>
    <name evidence="1" type="ORF">M9H77_36323</name>
</gene>
<dbReference type="EMBL" id="CM044708">
    <property type="protein sequence ID" value="KAI5650318.1"/>
    <property type="molecule type" value="Genomic_DNA"/>
</dbReference>
<evidence type="ECO:0000313" key="2">
    <source>
        <dbReference type="Proteomes" id="UP001060085"/>
    </source>
</evidence>
<name>A0ACB9ZTG0_CATRO</name>